<accession>A0A382WJS1</accession>
<organism evidence="1">
    <name type="scientific">marine metagenome</name>
    <dbReference type="NCBI Taxonomy" id="408172"/>
    <lineage>
        <taxon>unclassified sequences</taxon>
        <taxon>metagenomes</taxon>
        <taxon>ecological metagenomes</taxon>
    </lineage>
</organism>
<protein>
    <recommendedName>
        <fullName evidence="2">DUF4410 domain-containing protein</fullName>
    </recommendedName>
</protein>
<dbReference type="InterPro" id="IPR025522">
    <property type="entry name" value="DUF4410"/>
</dbReference>
<name>A0A382WJS1_9ZZZZ</name>
<dbReference type="EMBL" id="UINC01160444">
    <property type="protein sequence ID" value="SVD59097.1"/>
    <property type="molecule type" value="Genomic_DNA"/>
</dbReference>
<dbReference type="AlphaFoldDB" id="A0A382WJS1"/>
<evidence type="ECO:0000313" key="1">
    <source>
        <dbReference type="EMBL" id="SVD59097.1"/>
    </source>
</evidence>
<dbReference type="PROSITE" id="PS51257">
    <property type="entry name" value="PROKAR_LIPOPROTEIN"/>
    <property type="match status" value="1"/>
</dbReference>
<proteinExistence type="predicted"/>
<evidence type="ECO:0008006" key="2">
    <source>
        <dbReference type="Google" id="ProtNLM"/>
    </source>
</evidence>
<dbReference type="Pfam" id="PF14366">
    <property type="entry name" value="DUF4410"/>
    <property type="match status" value="1"/>
</dbReference>
<gene>
    <name evidence="1" type="ORF">METZ01_LOCUS411951</name>
</gene>
<reference evidence="1" key="1">
    <citation type="submission" date="2018-05" db="EMBL/GenBank/DDBJ databases">
        <authorList>
            <person name="Lanie J.A."/>
            <person name="Ng W.-L."/>
            <person name="Kazmierczak K.M."/>
            <person name="Andrzejewski T.M."/>
            <person name="Davidsen T.M."/>
            <person name="Wayne K.J."/>
            <person name="Tettelin H."/>
            <person name="Glass J.I."/>
            <person name="Rusch D."/>
            <person name="Podicherti R."/>
            <person name="Tsui H.-C.T."/>
            <person name="Winkler M.E."/>
        </authorList>
    </citation>
    <scope>NUCLEOTIDE SEQUENCE</scope>
</reference>
<sequence length="180" mass="19989">MKNCKKLPIKLTLFFTISLSILLSVGCGTVRHSVDLQEDYAIKTDAKIEVGKVTNGTGLTFDIDIEKLLADALEESLREEKLLSTIPREPRLIITSKIAEYEPGNAFKRWLMPGWGSTVLRIECDLMDANELIGSVKAERSVVIGGGYTIGDWKDIFGDVSKDIAKDLREIIDCPKGRCQ</sequence>